<sequence>MKLTLAILNLALFVYSAPQIEVIDLTSAVDTAPTGSDIITNSGSVVQTGNGAHSTNDIKGTILRSFNLKTEGMESTSTFIKPEERPPQVFFNDPIITEKETLDIDEFGFSPFGFGI</sequence>
<accession>A0A137NQL2</accession>
<feature type="chain" id="PRO_5007293934" evidence="1">
    <location>
        <begin position="17"/>
        <end position="116"/>
    </location>
</feature>
<evidence type="ECO:0000313" key="3">
    <source>
        <dbReference type="Proteomes" id="UP000070444"/>
    </source>
</evidence>
<proteinExistence type="predicted"/>
<organism evidence="2 3">
    <name type="scientific">Conidiobolus coronatus (strain ATCC 28846 / CBS 209.66 / NRRL 28638)</name>
    <name type="common">Delacroixia coronata</name>
    <dbReference type="NCBI Taxonomy" id="796925"/>
    <lineage>
        <taxon>Eukaryota</taxon>
        <taxon>Fungi</taxon>
        <taxon>Fungi incertae sedis</taxon>
        <taxon>Zoopagomycota</taxon>
        <taxon>Entomophthoromycotina</taxon>
        <taxon>Entomophthoromycetes</taxon>
        <taxon>Entomophthorales</taxon>
        <taxon>Ancylistaceae</taxon>
        <taxon>Conidiobolus</taxon>
    </lineage>
</organism>
<protein>
    <submittedName>
        <fullName evidence="2">Uncharacterized protein</fullName>
    </submittedName>
</protein>
<evidence type="ECO:0000313" key="2">
    <source>
        <dbReference type="EMBL" id="KXN64960.1"/>
    </source>
</evidence>
<feature type="signal peptide" evidence="1">
    <location>
        <begin position="1"/>
        <end position="16"/>
    </location>
</feature>
<dbReference type="EMBL" id="KQ965045">
    <property type="protein sequence ID" value="KXN64960.1"/>
    <property type="molecule type" value="Genomic_DNA"/>
</dbReference>
<dbReference type="Proteomes" id="UP000070444">
    <property type="component" value="Unassembled WGS sequence"/>
</dbReference>
<keyword evidence="1" id="KW-0732">Signal</keyword>
<evidence type="ECO:0000256" key="1">
    <source>
        <dbReference type="SAM" id="SignalP"/>
    </source>
</evidence>
<gene>
    <name evidence="2" type="ORF">CONCODRAFT_170038</name>
</gene>
<dbReference type="AlphaFoldDB" id="A0A137NQL2"/>
<name>A0A137NQL2_CONC2</name>
<keyword evidence="3" id="KW-1185">Reference proteome</keyword>
<reference evidence="2 3" key="1">
    <citation type="journal article" date="2015" name="Genome Biol. Evol.">
        <title>Phylogenomic analyses indicate that early fungi evolved digesting cell walls of algal ancestors of land plants.</title>
        <authorList>
            <person name="Chang Y."/>
            <person name="Wang S."/>
            <person name="Sekimoto S."/>
            <person name="Aerts A.L."/>
            <person name="Choi C."/>
            <person name="Clum A."/>
            <person name="LaButti K.M."/>
            <person name="Lindquist E.A."/>
            <person name="Yee Ngan C."/>
            <person name="Ohm R.A."/>
            <person name="Salamov A.A."/>
            <person name="Grigoriev I.V."/>
            <person name="Spatafora J.W."/>
            <person name="Berbee M.L."/>
        </authorList>
    </citation>
    <scope>NUCLEOTIDE SEQUENCE [LARGE SCALE GENOMIC DNA]</scope>
    <source>
        <strain evidence="2 3">NRRL 28638</strain>
    </source>
</reference>